<dbReference type="AlphaFoldDB" id="A0A0G4F646"/>
<accession>A0A0G4F646</accession>
<reference evidence="1" key="1">
    <citation type="submission" date="2014-11" db="EMBL/GenBank/DDBJ databases">
        <authorList>
            <person name="Otto D Thomas"/>
            <person name="Naeem Raeece"/>
        </authorList>
    </citation>
    <scope>NUCLEOTIDE SEQUENCE</scope>
</reference>
<proteinExistence type="predicted"/>
<organism evidence="1">
    <name type="scientific">Chromera velia CCMP2878</name>
    <dbReference type="NCBI Taxonomy" id="1169474"/>
    <lineage>
        <taxon>Eukaryota</taxon>
        <taxon>Sar</taxon>
        <taxon>Alveolata</taxon>
        <taxon>Colpodellida</taxon>
        <taxon>Chromeraceae</taxon>
        <taxon>Chromera</taxon>
    </lineage>
</organism>
<protein>
    <submittedName>
        <fullName evidence="1">Uncharacterized protein</fullName>
    </submittedName>
</protein>
<dbReference type="VEuPathDB" id="CryptoDB:Cvel_15227"/>
<gene>
    <name evidence="1" type="ORF">Cvel_15227</name>
</gene>
<sequence>MSFWHTLLWSTTLDGKGWTFHRDPDLLVSPTGLEARFSLQEIFLLEKVYWRANPVPEGHVLTAEELSNLPPQVTFFSGVTAGNVGLKTVDSTYTQGRLFWGTDLPPSIQLHGGIVMCGSWDWGGRKFQDVCLELLRVCSDGVWIFCSLAHKVLSIKRIRVQMLEVL</sequence>
<dbReference type="EMBL" id="CDMZ01000127">
    <property type="protein sequence ID" value="CEM07414.1"/>
    <property type="molecule type" value="Genomic_DNA"/>
</dbReference>
<evidence type="ECO:0000313" key="1">
    <source>
        <dbReference type="EMBL" id="CEM07414.1"/>
    </source>
</evidence>
<name>A0A0G4F646_9ALVE</name>